<evidence type="ECO:0000256" key="11">
    <source>
        <dbReference type="SAM" id="MobiDB-lite"/>
    </source>
</evidence>
<feature type="transmembrane region" description="Helical" evidence="12">
    <location>
        <begin position="124"/>
        <end position="144"/>
    </location>
</feature>
<feature type="transmembrane region" description="Helical" evidence="12">
    <location>
        <begin position="79"/>
        <end position="97"/>
    </location>
</feature>
<feature type="transmembrane region" description="Helical" evidence="12">
    <location>
        <begin position="451"/>
        <end position="472"/>
    </location>
</feature>
<proteinExistence type="inferred from homology"/>
<evidence type="ECO:0000256" key="3">
    <source>
        <dbReference type="ARBA" id="ARBA00022679"/>
    </source>
</evidence>
<feature type="transmembrane region" description="Helical" evidence="12">
    <location>
        <begin position="407"/>
        <end position="430"/>
    </location>
</feature>
<keyword evidence="5 9" id="KW-0256">Endoplasmic reticulum</keyword>
<gene>
    <name evidence="13" type="ORF">CYY_006333</name>
</gene>
<organism evidence="13 14">
    <name type="scientific">Polysphondylium violaceum</name>
    <dbReference type="NCBI Taxonomy" id="133409"/>
    <lineage>
        <taxon>Eukaryota</taxon>
        <taxon>Amoebozoa</taxon>
        <taxon>Evosea</taxon>
        <taxon>Eumycetozoa</taxon>
        <taxon>Dictyostelia</taxon>
        <taxon>Dictyosteliales</taxon>
        <taxon>Dictyosteliaceae</taxon>
        <taxon>Polysphondylium</taxon>
    </lineage>
</organism>
<sequence>MSTSLTSTLNVKNRNDKHFPHSRSGGGSHLKETKLKDEQEYHEDVIYIEPKTYNRKFTISKAYLDLKDAPGQRPSLHKYIHQNRILIFSLLLLYIALDEKNHGLFKLWSHLTIFSKIFVNPFDLLYDLIFIHTLSFFIPVVNFLHRYKKKAFNLKNLLLSYLLIQMLIIFYSYNFIIKQSILPVGSLLYMGMEIIVVIYKGHSYFIVSNYDELHKRPKKNDDFEKYNKTLFGYVKDYLHFLFSPTLIYDQYFEVKHFDYKGQESLTERVISFFKELYSSITIMIFIHYLHFEYLFPILFNESPFLAYFKILIPAELTFQLQYYLLYHCVLSLLADLTGFRDRLSFYDNYWAAETTKEILQRWSKPVHSWLYRHCLCDMRSLLKLNGSFCLFFTMLFSGMAHEFIVTSTSGGVCVPWSTLNLVGCGILISFENKFIRSQNTISRVYKTIMKIFLFMGHGLFYLAYYNFCYSHLI</sequence>
<evidence type="ECO:0000256" key="4">
    <source>
        <dbReference type="ARBA" id="ARBA00022692"/>
    </source>
</evidence>
<evidence type="ECO:0000256" key="7">
    <source>
        <dbReference type="ARBA" id="ARBA00023136"/>
    </source>
</evidence>
<evidence type="ECO:0000256" key="5">
    <source>
        <dbReference type="ARBA" id="ARBA00022824"/>
    </source>
</evidence>
<evidence type="ECO:0000256" key="10">
    <source>
        <dbReference type="PIRSR" id="PIRSR000439-1"/>
    </source>
</evidence>
<dbReference type="PANTHER" id="PTHR10408:SF8">
    <property type="entry name" value="O-ACYLTRANSFERASE"/>
    <property type="match status" value="1"/>
</dbReference>
<dbReference type="EMBL" id="AJWJ01000287">
    <property type="protein sequence ID" value="KAF2072363.1"/>
    <property type="molecule type" value="Genomic_DNA"/>
</dbReference>
<feature type="transmembrane region" description="Helical" evidence="12">
    <location>
        <begin position="156"/>
        <end position="174"/>
    </location>
</feature>
<evidence type="ECO:0000256" key="6">
    <source>
        <dbReference type="ARBA" id="ARBA00022989"/>
    </source>
</evidence>
<accession>A0A8J4PQQ8</accession>
<feature type="transmembrane region" description="Helical" evidence="12">
    <location>
        <begin position="180"/>
        <end position="199"/>
    </location>
</feature>
<dbReference type="OrthoDB" id="10039049at2759"/>
<comment type="similarity">
    <text evidence="2 9">Belongs to the membrane-bound acyltransferase family. Sterol o-acyltransferase subfamily.</text>
</comment>
<evidence type="ECO:0000256" key="12">
    <source>
        <dbReference type="SAM" id="Phobius"/>
    </source>
</evidence>
<feature type="active site" evidence="10">
    <location>
        <position position="401"/>
    </location>
</feature>
<evidence type="ECO:0000256" key="9">
    <source>
        <dbReference type="PIRNR" id="PIRNR000439"/>
    </source>
</evidence>
<feature type="compositionally biased region" description="Polar residues" evidence="11">
    <location>
        <begin position="1"/>
        <end position="12"/>
    </location>
</feature>
<dbReference type="InterPro" id="IPR004299">
    <property type="entry name" value="MBOAT_fam"/>
</dbReference>
<dbReference type="PANTHER" id="PTHR10408">
    <property type="entry name" value="STEROL O-ACYLTRANSFERASE"/>
    <property type="match status" value="1"/>
</dbReference>
<keyword evidence="7 9" id="KW-0472">Membrane</keyword>
<reference evidence="13" key="1">
    <citation type="submission" date="2020-01" db="EMBL/GenBank/DDBJ databases">
        <title>Development of genomics and gene disruption for Polysphondylium violaceum indicates a role for the polyketide synthase stlB in stalk morphogenesis.</title>
        <authorList>
            <person name="Narita B."/>
            <person name="Kawabe Y."/>
            <person name="Kin K."/>
            <person name="Saito T."/>
            <person name="Gibbs R."/>
            <person name="Kuspa A."/>
            <person name="Muzny D."/>
            <person name="Queller D."/>
            <person name="Richards S."/>
            <person name="Strassman J."/>
            <person name="Sucgang R."/>
            <person name="Worley K."/>
            <person name="Schaap P."/>
        </authorList>
    </citation>
    <scope>NUCLEOTIDE SEQUENCE</scope>
    <source>
        <strain evidence="13">QSvi11</strain>
    </source>
</reference>
<keyword evidence="3 9" id="KW-0808">Transferase</keyword>
<keyword evidence="6 12" id="KW-1133">Transmembrane helix</keyword>
<feature type="region of interest" description="Disordered" evidence="11">
    <location>
        <begin position="1"/>
        <end position="33"/>
    </location>
</feature>
<dbReference type="GO" id="GO:0005789">
    <property type="term" value="C:endoplasmic reticulum membrane"/>
    <property type="evidence" value="ECO:0007669"/>
    <property type="project" value="UniProtKB-SubCell"/>
</dbReference>
<evidence type="ECO:0000313" key="14">
    <source>
        <dbReference type="Proteomes" id="UP000695562"/>
    </source>
</evidence>
<feature type="transmembrane region" description="Helical" evidence="12">
    <location>
        <begin position="276"/>
        <end position="299"/>
    </location>
</feature>
<evidence type="ECO:0000256" key="8">
    <source>
        <dbReference type="ARBA" id="ARBA00023315"/>
    </source>
</evidence>
<name>A0A8J4PQQ8_9MYCE</name>
<dbReference type="InterPro" id="IPR014371">
    <property type="entry name" value="Oat_ACAT_DAG_ARE"/>
</dbReference>
<dbReference type="GO" id="GO:0008374">
    <property type="term" value="F:O-acyltransferase activity"/>
    <property type="evidence" value="ECO:0007669"/>
    <property type="project" value="InterPro"/>
</dbReference>
<keyword evidence="8 9" id="KW-0012">Acyltransferase</keyword>
<keyword evidence="14" id="KW-1185">Reference proteome</keyword>
<feature type="transmembrane region" description="Helical" evidence="12">
    <location>
        <begin position="381"/>
        <end position="401"/>
    </location>
</feature>
<evidence type="ECO:0000256" key="2">
    <source>
        <dbReference type="ARBA" id="ARBA00009010"/>
    </source>
</evidence>
<dbReference type="AlphaFoldDB" id="A0A8J4PQQ8"/>
<keyword evidence="4 12" id="KW-0812">Transmembrane</keyword>
<evidence type="ECO:0000256" key="1">
    <source>
        <dbReference type="ARBA" id="ARBA00004477"/>
    </source>
</evidence>
<protein>
    <recommendedName>
        <fullName evidence="9">O-acyltransferase</fullName>
    </recommendedName>
</protein>
<dbReference type="Pfam" id="PF03062">
    <property type="entry name" value="MBOAT"/>
    <property type="match status" value="1"/>
</dbReference>
<dbReference type="PIRSF" id="PIRSF000439">
    <property type="entry name" value="Oat_ACAT_DAG_ARE"/>
    <property type="match status" value="1"/>
</dbReference>
<dbReference type="Proteomes" id="UP000695562">
    <property type="component" value="Unassembled WGS sequence"/>
</dbReference>
<evidence type="ECO:0000313" key="13">
    <source>
        <dbReference type="EMBL" id="KAF2072363.1"/>
    </source>
</evidence>
<comment type="caution">
    <text evidence="13">The sequence shown here is derived from an EMBL/GenBank/DDBJ whole genome shotgun (WGS) entry which is preliminary data.</text>
</comment>
<feature type="transmembrane region" description="Helical" evidence="12">
    <location>
        <begin position="319"/>
        <end position="339"/>
    </location>
</feature>
<comment type="subcellular location">
    <subcellularLocation>
        <location evidence="1 9">Endoplasmic reticulum membrane</location>
        <topology evidence="1 9">Multi-pass membrane protein</topology>
    </subcellularLocation>
</comment>